<dbReference type="EMBL" id="NIRI02000056">
    <property type="protein sequence ID" value="KAG5443592.1"/>
    <property type="molecule type" value="Genomic_DNA"/>
</dbReference>
<protein>
    <submittedName>
        <fullName evidence="1">Uncharacterized protein</fullName>
    </submittedName>
</protein>
<evidence type="ECO:0000313" key="1">
    <source>
        <dbReference type="EMBL" id="KAG5443592.1"/>
    </source>
</evidence>
<sequence>MLQNVQFEHAPWSSRTSTGGCVSFNDCLSAEVRENLERPDQSRQFVTCVQCVSHRLKGHSHERAVLYVREMRRLRTGNLRLLQGFDHRSEFRLCSKYLGRGLHTAPPTALALICCLRESFSVSLSERCRLRGQTCKGVVRVPE</sequence>
<reference evidence="1 2" key="2">
    <citation type="journal article" date="2021" name="Genomics">
        <title>High-quality reference genome for Clonorchis sinensis.</title>
        <authorList>
            <person name="Young N.D."/>
            <person name="Stroehlein A.J."/>
            <person name="Kinkar L."/>
            <person name="Wang T."/>
            <person name="Sohn W.M."/>
            <person name="Chang B.C.H."/>
            <person name="Kaur P."/>
            <person name="Weisz D."/>
            <person name="Dudchenko O."/>
            <person name="Aiden E.L."/>
            <person name="Korhonen P.K."/>
            <person name="Gasser R.B."/>
        </authorList>
    </citation>
    <scope>NUCLEOTIDE SEQUENCE [LARGE SCALE GENOMIC DNA]</scope>
    <source>
        <strain evidence="1">Cs-k2</strain>
    </source>
</reference>
<comment type="caution">
    <text evidence="1">The sequence shown here is derived from an EMBL/GenBank/DDBJ whole genome shotgun (WGS) entry which is preliminary data.</text>
</comment>
<accession>A0A8T1M3W8</accession>
<reference evidence="1 2" key="1">
    <citation type="journal article" date="2018" name="Biotechnol. Adv.">
        <title>Improved genomic resources and new bioinformatic workflow for the carcinogenic parasite Clonorchis sinensis: Biotechnological implications.</title>
        <authorList>
            <person name="Wang D."/>
            <person name="Korhonen P.K."/>
            <person name="Gasser R.B."/>
            <person name="Young N.D."/>
        </authorList>
    </citation>
    <scope>NUCLEOTIDE SEQUENCE [LARGE SCALE GENOMIC DNA]</scope>
    <source>
        <strain evidence="1">Cs-k2</strain>
    </source>
</reference>
<name>A0A8T1M3W8_CLOSI</name>
<organism evidence="1 2">
    <name type="scientific">Clonorchis sinensis</name>
    <name type="common">Chinese liver fluke</name>
    <dbReference type="NCBI Taxonomy" id="79923"/>
    <lineage>
        <taxon>Eukaryota</taxon>
        <taxon>Metazoa</taxon>
        <taxon>Spiralia</taxon>
        <taxon>Lophotrochozoa</taxon>
        <taxon>Platyhelminthes</taxon>
        <taxon>Trematoda</taxon>
        <taxon>Digenea</taxon>
        <taxon>Opisthorchiida</taxon>
        <taxon>Opisthorchiata</taxon>
        <taxon>Opisthorchiidae</taxon>
        <taxon>Clonorchis</taxon>
    </lineage>
</organism>
<dbReference type="Proteomes" id="UP000286415">
    <property type="component" value="Unassembled WGS sequence"/>
</dbReference>
<gene>
    <name evidence="1" type="ORF">CSKR_202829</name>
</gene>
<proteinExistence type="predicted"/>
<dbReference type="AlphaFoldDB" id="A0A8T1M3W8"/>
<evidence type="ECO:0000313" key="2">
    <source>
        <dbReference type="Proteomes" id="UP000286415"/>
    </source>
</evidence>
<keyword evidence="2" id="KW-1185">Reference proteome</keyword>